<reference evidence="9" key="1">
    <citation type="journal article" date="2019" name="Int. J. Syst. Evol. Microbiol.">
        <title>The Global Catalogue of Microorganisms (GCM) 10K type strain sequencing project: providing services to taxonomists for standard genome sequencing and annotation.</title>
        <authorList>
            <consortium name="The Broad Institute Genomics Platform"/>
            <consortium name="The Broad Institute Genome Sequencing Center for Infectious Disease"/>
            <person name="Wu L."/>
            <person name="Ma J."/>
        </authorList>
    </citation>
    <scope>NUCLEOTIDE SEQUENCE [LARGE SCALE GENOMIC DNA]</scope>
    <source>
        <strain evidence="9">JCM 15089</strain>
    </source>
</reference>
<dbReference type="Gene3D" id="3.40.390.10">
    <property type="entry name" value="Collagenase (Catalytic Domain)"/>
    <property type="match status" value="1"/>
</dbReference>
<dbReference type="InterPro" id="IPR050557">
    <property type="entry name" value="RTX_toxin/Mannuronan_C5-epim"/>
</dbReference>
<evidence type="ECO:0000256" key="4">
    <source>
        <dbReference type="ARBA" id="ARBA00022525"/>
    </source>
</evidence>
<organism evidence="8 9">
    <name type="scientific">Rhizomicrobium electricum</name>
    <dbReference type="NCBI Taxonomy" id="480070"/>
    <lineage>
        <taxon>Bacteria</taxon>
        <taxon>Pseudomonadati</taxon>
        <taxon>Pseudomonadota</taxon>
        <taxon>Alphaproteobacteria</taxon>
        <taxon>Micropepsales</taxon>
        <taxon>Micropepsaceae</taxon>
        <taxon>Rhizomicrobium</taxon>
    </lineage>
</organism>
<evidence type="ECO:0000256" key="1">
    <source>
        <dbReference type="ARBA" id="ARBA00001913"/>
    </source>
</evidence>
<evidence type="ECO:0000256" key="2">
    <source>
        <dbReference type="ARBA" id="ARBA00004613"/>
    </source>
</evidence>
<dbReference type="SMART" id="SM00235">
    <property type="entry name" value="ZnMc"/>
    <property type="match status" value="1"/>
</dbReference>
<dbReference type="SUPFAM" id="SSF55486">
    <property type="entry name" value="Metalloproteases ('zincins'), catalytic domain"/>
    <property type="match status" value="1"/>
</dbReference>
<dbReference type="InterPro" id="IPR006026">
    <property type="entry name" value="Peptidase_Metallo"/>
</dbReference>
<keyword evidence="5" id="KW-0677">Repeat</keyword>
<evidence type="ECO:0000313" key="9">
    <source>
        <dbReference type="Proteomes" id="UP001499951"/>
    </source>
</evidence>
<dbReference type="PANTHER" id="PTHR38340:SF1">
    <property type="entry name" value="S-LAYER PROTEIN"/>
    <property type="match status" value="1"/>
</dbReference>
<evidence type="ECO:0000259" key="7">
    <source>
        <dbReference type="SMART" id="SM00235"/>
    </source>
</evidence>
<proteinExistence type="inferred from homology"/>
<dbReference type="Gene3D" id="2.150.10.10">
    <property type="entry name" value="Serralysin-like metalloprotease, C-terminal"/>
    <property type="match status" value="3"/>
</dbReference>
<dbReference type="EMBL" id="BAAADD010000004">
    <property type="protein sequence ID" value="GAA0569808.1"/>
    <property type="molecule type" value="Genomic_DNA"/>
</dbReference>
<dbReference type="InterPro" id="IPR024079">
    <property type="entry name" value="MetalloPept_cat_dom_sf"/>
</dbReference>
<dbReference type="InterPro" id="IPR034033">
    <property type="entry name" value="Serralysin-like"/>
</dbReference>
<dbReference type="InterPro" id="IPR013858">
    <property type="entry name" value="Peptidase_M10B_C"/>
</dbReference>
<dbReference type="SUPFAM" id="SSF51120">
    <property type="entry name" value="beta-Roll"/>
    <property type="match status" value="3"/>
</dbReference>
<keyword evidence="4" id="KW-0964">Secreted</keyword>
<dbReference type="InterPro" id="IPR001343">
    <property type="entry name" value="Hemolysn_Ca-bd"/>
</dbReference>
<dbReference type="InterPro" id="IPR011049">
    <property type="entry name" value="Serralysin-like_metalloprot_C"/>
</dbReference>
<dbReference type="Gene3D" id="2.60.120.380">
    <property type="match status" value="1"/>
</dbReference>
<evidence type="ECO:0000256" key="6">
    <source>
        <dbReference type="SAM" id="MobiDB-lite"/>
    </source>
</evidence>
<dbReference type="PANTHER" id="PTHR38340">
    <property type="entry name" value="S-LAYER PROTEIN"/>
    <property type="match status" value="1"/>
</dbReference>
<protein>
    <recommendedName>
        <fullName evidence="7">Peptidase metallopeptidase domain-containing protein</fullName>
    </recommendedName>
</protein>
<evidence type="ECO:0000313" key="8">
    <source>
        <dbReference type="EMBL" id="GAA0569808.1"/>
    </source>
</evidence>
<evidence type="ECO:0000256" key="5">
    <source>
        <dbReference type="ARBA" id="ARBA00022737"/>
    </source>
</evidence>
<dbReference type="CDD" id="cd04277">
    <property type="entry name" value="ZnMc_serralysin_like"/>
    <property type="match status" value="1"/>
</dbReference>
<dbReference type="PROSITE" id="PS00330">
    <property type="entry name" value="HEMOLYSIN_CALCIUM"/>
    <property type="match status" value="1"/>
</dbReference>
<dbReference type="Pfam" id="PF00353">
    <property type="entry name" value="HemolysinCabind"/>
    <property type="match status" value="2"/>
</dbReference>
<dbReference type="PRINTS" id="PR00313">
    <property type="entry name" value="CABNDNGRPT"/>
</dbReference>
<dbReference type="Proteomes" id="UP001499951">
    <property type="component" value="Unassembled WGS sequence"/>
</dbReference>
<comment type="caution">
    <text evidence="8">The sequence shown here is derived from an EMBL/GenBank/DDBJ whole genome shotgun (WGS) entry which is preliminary data.</text>
</comment>
<dbReference type="SUPFAM" id="SSF89260">
    <property type="entry name" value="Collagen-binding domain"/>
    <property type="match status" value="1"/>
</dbReference>
<dbReference type="RefSeq" id="WP_166929531.1">
    <property type="nucleotide sequence ID" value="NZ_BAAADD010000004.1"/>
</dbReference>
<feature type="domain" description="Peptidase metallopeptidase" evidence="7">
    <location>
        <begin position="45"/>
        <end position="222"/>
    </location>
</feature>
<feature type="region of interest" description="Disordered" evidence="6">
    <location>
        <begin position="112"/>
        <end position="131"/>
    </location>
</feature>
<keyword evidence="9" id="KW-1185">Reference proteome</keyword>
<dbReference type="Pfam" id="PF08548">
    <property type="entry name" value="Peptidase_M10_C"/>
    <property type="match status" value="1"/>
</dbReference>
<name>A0ABP3PSG2_9PROT</name>
<accession>A0ABP3PSG2</accession>
<comment type="cofactor">
    <cofactor evidence="1">
        <name>Ca(2+)</name>
        <dbReference type="ChEBI" id="CHEBI:29108"/>
    </cofactor>
</comment>
<comment type="similarity">
    <text evidence="3">Belongs to the peptidase M10B family.</text>
</comment>
<comment type="subcellular location">
    <subcellularLocation>
        <location evidence="2">Secreted</location>
    </subcellularLocation>
</comment>
<evidence type="ECO:0000256" key="3">
    <source>
        <dbReference type="ARBA" id="ARBA00009490"/>
    </source>
</evidence>
<sequence length="1223" mass="128771">MPTYTAQDEIAFISGVNADGTLPLYAFSAWNPNSNPADYGGGYTNSHKWGSSAAGTAGGTIAYYFDPASNWTTLEQTMLASGLALWSAVANISFVETTSSASAKITFKRGTDGAQTNSSMTGETGAGETGGSVLLQTTSATISIQTSVAGFGPISDNFDTSGGYPIMTFLHEEGHALGLGHAGPYNGDVDETKQQFSQYDTRQWTLMSYIDVDQTKATYYNQYPVTGTDWGYNYPTTWMPLDILAIQRLYGLPTTTPLSGGQVFGFNCNLTGALKPYFDFSTNNTPVVTLWDSGTGNTLDLSGYSSAATVNLVGGAFSSAGGLVNNIAIAYGTKIDTLKCSQGTNVVTCNNDGNTIYLGSGNATVNGGTGDDVFVLGATNAGVNVVLHGGAGMNIISLANISVNDFNLDLTGGSSTQKIGYASYSMDGIKGVIGSTYGGTLTVSAGAYVDGNNACTVKLDESAATADIAFTFTPNSATAVVLPDGTRLKGINKLNLKTGSGNDTITFVATSSIMTSVWDGGGGTNTAIVDFRNVAGVYSYTPDFTNVQKVTVYTGTDHGIFDGGAEDDTFYASSTGQELNGGLGSNTLIGGAGNDSFSDRGANSYIDGGAGTNLLRLWYSGLTQSVNLTFTDGSSTAAVLPNGTSFKNIEILRLNTGSGDDTVTFNALVHDTNSWDGGAGTDRAIIDLSTDTENLTVGYDATGQSLTYLVLAPGDTRWSSRLEITAVENYTVRTGSGDDVLSGEIGDDVLSGGGGNDTLFGGPGTNVLDGGAGTDTVKYALDPGSYYVLTNGGGYTVGGTDSTDAITNVEQATFDATHQTMSMAQFQTAAFDALDYIASYKDLMGAFGDNAQWGLQHWLANGKAEGRKITFNALNYIASYGDLIVAFHDDQTAGAEHYIKNGYAEGRKVSFDPLAYVCSYNDLLIAFNDNQTAAAEHYIKNGYWENRKVSFDALAYVCSYNDLVIAFHDDKTAAEEHYLKNGYWEGRKVSFDALAYVCSYSDLLVAFRDDKTAAEEHYIKNGFWEGRKVTFDALAYIASYTDLIGAFGDDAVAAEEHYIKNGYWEGRKVTFDPVAYLINNSDLGTAGFTATDATEHYLKNGYWEHRTTNGAFGSEQTNHDLSIGSSVSDTIGTTGDKDWFAVAVTAGQTYTFTLAGVDSGHGTLADPFLALCDAHGTQVSFANDSTNHDAVIHFTATTSGTCYLVASANNTGTGTYTLLATAG</sequence>
<gene>
    <name evidence="8" type="ORF">GCM10008942_18180</name>
</gene>
<dbReference type="InterPro" id="IPR018511">
    <property type="entry name" value="Hemolysin-typ_Ca-bd_CS"/>
</dbReference>